<comment type="caution">
    <text evidence="2">The sequence shown here is derived from an EMBL/GenBank/DDBJ whole genome shotgun (WGS) entry which is preliminary data.</text>
</comment>
<protein>
    <recommendedName>
        <fullName evidence="6">Mobilization protein</fullName>
    </recommendedName>
</protein>
<evidence type="ECO:0008006" key="6">
    <source>
        <dbReference type="Google" id="ProtNLM"/>
    </source>
</evidence>
<evidence type="ECO:0000313" key="5">
    <source>
        <dbReference type="Proteomes" id="UP000070119"/>
    </source>
</evidence>
<dbReference type="EMBL" id="LNJU01000003">
    <property type="protein sequence ID" value="KWZ58313.1"/>
    <property type="molecule type" value="Genomic_DNA"/>
</dbReference>
<evidence type="ECO:0000313" key="3">
    <source>
        <dbReference type="EMBL" id="KWZ58313.1"/>
    </source>
</evidence>
<gene>
    <name evidence="3" type="ORF">WK57_17435</name>
    <name evidence="2" type="ORF">WL29_28950</name>
</gene>
<organism evidence="2 4">
    <name type="scientific">Burkholderia ubonensis</name>
    <dbReference type="NCBI Taxonomy" id="101571"/>
    <lineage>
        <taxon>Bacteria</taxon>
        <taxon>Pseudomonadati</taxon>
        <taxon>Pseudomonadota</taxon>
        <taxon>Betaproteobacteria</taxon>
        <taxon>Burkholderiales</taxon>
        <taxon>Burkholderiaceae</taxon>
        <taxon>Burkholderia</taxon>
        <taxon>Burkholderia cepacia complex</taxon>
    </lineage>
</organism>
<evidence type="ECO:0000256" key="1">
    <source>
        <dbReference type="SAM" id="Coils"/>
    </source>
</evidence>
<dbReference type="Proteomes" id="UP000070119">
    <property type="component" value="Unassembled WGS sequence"/>
</dbReference>
<dbReference type="AlphaFoldDB" id="A0A119HDI7"/>
<evidence type="ECO:0000313" key="4">
    <source>
        <dbReference type="Proteomes" id="UP000060630"/>
    </source>
</evidence>
<accession>A0A119HDI7</accession>
<feature type="coiled-coil region" evidence="1">
    <location>
        <begin position="1"/>
        <end position="31"/>
    </location>
</feature>
<evidence type="ECO:0000313" key="2">
    <source>
        <dbReference type="EMBL" id="KWA80851.1"/>
    </source>
</evidence>
<proteinExistence type="predicted"/>
<sequence length="89" mass="10444">MTLLKRRLVATDEKLQELKMARKAVAKAQRQQVKQTRADRERKVMLAGEAILRRVERGEWDVADFRQMMDDALSRQADRVLFELDDDNA</sequence>
<keyword evidence="1" id="KW-0175">Coiled coil</keyword>
<reference evidence="3 5" key="2">
    <citation type="submission" date="2015-11" db="EMBL/GenBank/DDBJ databases">
        <authorList>
            <person name="Sahl J."/>
            <person name="Wagner D."/>
            <person name="Keim P."/>
        </authorList>
    </citation>
    <scope>NUCLEOTIDE SEQUENCE [LARGE SCALE GENOMIC DNA]</scope>
    <source>
        <strain evidence="3 5">MSMB1157</strain>
    </source>
</reference>
<dbReference type="RefSeq" id="WP_060182743.1">
    <property type="nucleotide sequence ID" value="NZ_LNJU01000003.1"/>
</dbReference>
<dbReference type="Proteomes" id="UP000060630">
    <property type="component" value="Unassembled WGS sequence"/>
</dbReference>
<name>A0A119HDI7_9BURK</name>
<dbReference type="EMBL" id="LPHD01000086">
    <property type="protein sequence ID" value="KWA80851.1"/>
    <property type="molecule type" value="Genomic_DNA"/>
</dbReference>
<reference evidence="2 4" key="1">
    <citation type="submission" date="2015-11" db="EMBL/GenBank/DDBJ databases">
        <title>Expanding the genomic diversity of Burkholderia species for the development of highly accurate diagnostics.</title>
        <authorList>
            <person name="Sahl J."/>
            <person name="Keim P."/>
            <person name="Wagner D."/>
        </authorList>
    </citation>
    <scope>NUCLEOTIDE SEQUENCE [LARGE SCALE GENOMIC DNA]</scope>
    <source>
        <strain evidence="2 4">MSMB2087WGS</strain>
    </source>
</reference>